<evidence type="ECO:0000256" key="4">
    <source>
        <dbReference type="ARBA" id="ARBA00025212"/>
    </source>
</evidence>
<dbReference type="Proteomes" id="UP000002026">
    <property type="component" value="Chromosome"/>
</dbReference>
<protein>
    <recommendedName>
        <fullName evidence="5">Probable RNA 2'-phosphotransferase</fullName>
        <ecNumber evidence="5">2.7.1.-</ecNumber>
    </recommendedName>
</protein>
<comment type="similarity">
    <text evidence="1 5">Belongs to the KptA/TPT1 family.</text>
</comment>
<keyword evidence="2 5" id="KW-0808">Transferase</keyword>
<dbReference type="STRING" id="471855.Shel_18720"/>
<dbReference type="GO" id="GO:0003950">
    <property type="term" value="F:NAD+ poly-ADP-ribosyltransferase activity"/>
    <property type="evidence" value="ECO:0007669"/>
    <property type="project" value="InterPro"/>
</dbReference>
<comment type="function">
    <text evidence="4 5">Removes the 2'-phosphate from RNA via an intermediate in which the phosphate is ADP-ribosylated by NAD followed by a presumed transesterification to release the RNA and generate ADP-ribose 1''-2''-cyclic phosphate (APPR&gt;P). May function as an ADP-ribosylase.</text>
</comment>
<dbReference type="InterPro" id="IPR042081">
    <property type="entry name" value="RNA_2'-PTrans_C"/>
</dbReference>
<accession>C7N7K3</accession>
<dbReference type="PANTHER" id="PTHR12684">
    <property type="entry name" value="PUTATIVE PHOSPHOTRANSFERASE"/>
    <property type="match status" value="1"/>
</dbReference>
<organism evidence="6 7">
    <name type="scientific">Slackia heliotrinireducens (strain ATCC 29202 / DSM 20476 / NCTC 11029 / RHS 1)</name>
    <name type="common">Peptococcus heliotrinreducens</name>
    <dbReference type="NCBI Taxonomy" id="471855"/>
    <lineage>
        <taxon>Bacteria</taxon>
        <taxon>Bacillati</taxon>
        <taxon>Actinomycetota</taxon>
        <taxon>Coriobacteriia</taxon>
        <taxon>Eggerthellales</taxon>
        <taxon>Eggerthellaceae</taxon>
        <taxon>Slackia</taxon>
    </lineage>
</organism>
<keyword evidence="3 5" id="KW-0520">NAD</keyword>
<dbReference type="eggNOG" id="COG1859">
    <property type="taxonomic scope" value="Bacteria"/>
</dbReference>
<reference evidence="6 7" key="1">
    <citation type="journal article" date="2009" name="Stand. Genomic Sci.">
        <title>Complete genome sequence of Slackia heliotrinireducens type strain (RHS 1).</title>
        <authorList>
            <person name="Pukall R."/>
            <person name="Lapidus A."/>
            <person name="Nolan M."/>
            <person name="Copeland A."/>
            <person name="Glavina Del Rio T."/>
            <person name="Lucas S."/>
            <person name="Chen F."/>
            <person name="Tice H."/>
            <person name="Cheng J.F."/>
            <person name="Chertkov O."/>
            <person name="Bruce D."/>
            <person name="Goodwin L."/>
            <person name="Kuske C."/>
            <person name="Brettin T."/>
            <person name="Detter J.C."/>
            <person name="Han C."/>
            <person name="Pitluck S."/>
            <person name="Pati A."/>
            <person name="Mavrommatis K."/>
            <person name="Ivanova N."/>
            <person name="Ovchinnikova G."/>
            <person name="Chen A."/>
            <person name="Palaniappan K."/>
            <person name="Schneider S."/>
            <person name="Rohde M."/>
            <person name="Chain P."/>
            <person name="D'haeseleer P."/>
            <person name="Goker M."/>
            <person name="Bristow J."/>
            <person name="Eisen J.A."/>
            <person name="Markowitz V."/>
            <person name="Kyrpides N.C."/>
            <person name="Klenk H.P."/>
            <person name="Hugenholtz P."/>
        </authorList>
    </citation>
    <scope>NUCLEOTIDE SEQUENCE [LARGE SCALE GENOMIC DNA]</scope>
    <source>
        <strain evidence="7">ATCC 29202 / DSM 20476 / NCTC 11029 / RHS 1</strain>
    </source>
</reference>
<dbReference type="HAMAP" id="MF_00299">
    <property type="entry name" value="KptA"/>
    <property type="match status" value="1"/>
</dbReference>
<dbReference type="GO" id="GO:0006388">
    <property type="term" value="P:tRNA splicing, via endonucleolytic cleavage and ligation"/>
    <property type="evidence" value="ECO:0007669"/>
    <property type="project" value="UniProtKB-UniRule"/>
</dbReference>
<dbReference type="PANTHER" id="PTHR12684:SF2">
    <property type="entry name" value="TRNA 2'-PHOSPHOTRANSFERASE 1"/>
    <property type="match status" value="1"/>
</dbReference>
<evidence type="ECO:0000313" key="7">
    <source>
        <dbReference type="Proteomes" id="UP000002026"/>
    </source>
</evidence>
<evidence type="ECO:0000256" key="1">
    <source>
        <dbReference type="ARBA" id="ARBA00009836"/>
    </source>
</evidence>
<dbReference type="Pfam" id="PF01885">
    <property type="entry name" value="PTS_2-RNA"/>
    <property type="match status" value="1"/>
</dbReference>
<dbReference type="GO" id="GO:0000215">
    <property type="term" value="F:tRNA 2'-phosphotransferase activity"/>
    <property type="evidence" value="ECO:0007669"/>
    <property type="project" value="TreeGrafter"/>
</dbReference>
<dbReference type="InterPro" id="IPR042080">
    <property type="entry name" value="RNA_2'-PTrans_N"/>
</dbReference>
<gene>
    <name evidence="5" type="primary">kptA</name>
    <name evidence="6" type="ordered locus">Shel_18720</name>
</gene>
<dbReference type="Gene3D" id="1.10.10.970">
    <property type="entry name" value="RNA 2'-phosphotransferase, Tpt1/KptA family, N-terminal domain"/>
    <property type="match status" value="1"/>
</dbReference>
<dbReference type="HOGENOM" id="CLU_1282503_0_0_11"/>
<proteinExistence type="inferred from homology"/>
<dbReference type="Gene3D" id="3.20.170.30">
    <property type="match status" value="1"/>
</dbReference>
<sequence>MRARLTAAPIRSPALAVPAICGLFGTDDDHKFSVFVGPDGNDGTGEVGPAWDALVEQVRAHEHGWANVDELVKGIASLRPFTLEMLEEIVATDSKGRYSFNEDHSLVRANQGHSVDVDVELEPKDPPEALYHGTAQRFLGSIMKQGLLPKGRLYVHLSSDGETAIKVGSRHGSPVILKVDTCAMHEEGFEFFLSKNGVWLTKHVPAKYLTIIETD</sequence>
<evidence type="ECO:0000256" key="2">
    <source>
        <dbReference type="ARBA" id="ARBA00022679"/>
    </source>
</evidence>
<dbReference type="InterPro" id="IPR022928">
    <property type="entry name" value="RNA_2'-PTrans_KptA"/>
</dbReference>
<dbReference type="KEGG" id="shi:Shel_18720"/>
<name>C7N7K3_SLAHD</name>
<dbReference type="InterPro" id="IPR002745">
    <property type="entry name" value="Ptrans_KptA/Tpt1"/>
</dbReference>
<evidence type="ECO:0000313" key="6">
    <source>
        <dbReference type="EMBL" id="ACV22888.1"/>
    </source>
</evidence>
<dbReference type="EC" id="2.7.1.-" evidence="5"/>
<evidence type="ECO:0000256" key="3">
    <source>
        <dbReference type="ARBA" id="ARBA00023027"/>
    </source>
</evidence>
<dbReference type="AlphaFoldDB" id="C7N7K3"/>
<dbReference type="RefSeq" id="WP_012798990.1">
    <property type="nucleotide sequence ID" value="NC_013165.1"/>
</dbReference>
<dbReference type="EMBL" id="CP001684">
    <property type="protein sequence ID" value="ACV22888.1"/>
    <property type="molecule type" value="Genomic_DNA"/>
</dbReference>
<evidence type="ECO:0000256" key="5">
    <source>
        <dbReference type="HAMAP-Rule" id="MF_00299"/>
    </source>
</evidence>
<dbReference type="SUPFAM" id="SSF56399">
    <property type="entry name" value="ADP-ribosylation"/>
    <property type="match status" value="1"/>
</dbReference>
<keyword evidence="7" id="KW-1185">Reference proteome</keyword>